<keyword evidence="7" id="KW-0067">ATP-binding</keyword>
<feature type="region of interest" description="Disordered" evidence="12">
    <location>
        <begin position="390"/>
        <end position="432"/>
    </location>
</feature>
<name>B0DYA3_LACBS</name>
<accession>B0DYA3</accession>
<dbReference type="InterPro" id="IPR050747">
    <property type="entry name" value="Mitochondrial_chaperone_BCS1"/>
</dbReference>
<feature type="domain" description="BCS1 N-terminal" evidence="14">
    <location>
        <begin position="103"/>
        <end position="289"/>
    </location>
</feature>
<feature type="domain" description="AAA+ ATPase" evidence="13">
    <location>
        <begin position="320"/>
        <end position="488"/>
    </location>
</feature>
<dbReference type="HOGENOM" id="CLU_010189_3_0_1"/>
<keyword evidence="3" id="KW-0812">Transmembrane</keyword>
<dbReference type="InterPro" id="IPR003959">
    <property type="entry name" value="ATPase_AAA_core"/>
</dbReference>
<dbReference type="InterPro" id="IPR003593">
    <property type="entry name" value="AAA+_ATPase"/>
</dbReference>
<evidence type="ECO:0000259" key="14">
    <source>
        <dbReference type="SMART" id="SM01024"/>
    </source>
</evidence>
<dbReference type="AlphaFoldDB" id="B0DYA3"/>
<feature type="compositionally biased region" description="Low complexity" evidence="12">
    <location>
        <begin position="817"/>
        <end position="831"/>
    </location>
</feature>
<dbReference type="KEGG" id="lbc:LACBIDRAFT_396180"/>
<dbReference type="GeneID" id="6084647"/>
<feature type="compositionally biased region" description="Low complexity" evidence="12">
    <location>
        <begin position="586"/>
        <end position="597"/>
    </location>
</feature>
<feature type="compositionally biased region" description="Basic and acidic residues" evidence="12">
    <location>
        <begin position="691"/>
        <end position="781"/>
    </location>
</feature>
<evidence type="ECO:0000256" key="8">
    <source>
        <dbReference type="ARBA" id="ARBA00022989"/>
    </source>
</evidence>
<dbReference type="Pfam" id="PF25426">
    <property type="entry name" value="AAA_lid_BCS1"/>
    <property type="match status" value="1"/>
</dbReference>
<reference evidence="15 16" key="1">
    <citation type="journal article" date="2008" name="Nature">
        <title>The genome of Laccaria bicolor provides insights into mycorrhizal symbiosis.</title>
        <authorList>
            <person name="Martin F."/>
            <person name="Aerts A."/>
            <person name="Ahren D."/>
            <person name="Brun A."/>
            <person name="Danchin E.G.J."/>
            <person name="Duchaussoy F."/>
            <person name="Gibon J."/>
            <person name="Kohler A."/>
            <person name="Lindquist E."/>
            <person name="Pereda V."/>
            <person name="Salamov A."/>
            <person name="Shapiro H.J."/>
            <person name="Wuyts J."/>
            <person name="Blaudez D."/>
            <person name="Buee M."/>
            <person name="Brokstein P."/>
            <person name="Canbaeck B."/>
            <person name="Cohen D."/>
            <person name="Courty P.E."/>
            <person name="Coutinho P.M."/>
            <person name="Delaruelle C."/>
            <person name="Detter J.C."/>
            <person name="Deveau A."/>
            <person name="DiFazio S."/>
            <person name="Duplessis S."/>
            <person name="Fraissinet-Tachet L."/>
            <person name="Lucic E."/>
            <person name="Frey-Klett P."/>
            <person name="Fourrey C."/>
            <person name="Feussner I."/>
            <person name="Gay G."/>
            <person name="Grimwood J."/>
            <person name="Hoegger P.J."/>
            <person name="Jain P."/>
            <person name="Kilaru S."/>
            <person name="Labbe J."/>
            <person name="Lin Y.C."/>
            <person name="Legue V."/>
            <person name="Le Tacon F."/>
            <person name="Marmeisse R."/>
            <person name="Melayah D."/>
            <person name="Montanini B."/>
            <person name="Muratet M."/>
            <person name="Nehls U."/>
            <person name="Niculita-Hirzel H."/>
            <person name="Oudot-Le Secq M.P."/>
            <person name="Peter M."/>
            <person name="Quesneville H."/>
            <person name="Rajashekar B."/>
            <person name="Reich M."/>
            <person name="Rouhier N."/>
            <person name="Schmutz J."/>
            <person name="Yin T."/>
            <person name="Chalot M."/>
            <person name="Henrissat B."/>
            <person name="Kuees U."/>
            <person name="Lucas S."/>
            <person name="Van de Peer Y."/>
            <person name="Podila G.K."/>
            <person name="Polle A."/>
            <person name="Pukkila P.J."/>
            <person name="Richardson P.M."/>
            <person name="Rouze P."/>
            <person name="Sanders I.R."/>
            <person name="Stajich J.E."/>
            <person name="Tunlid A."/>
            <person name="Tuskan G."/>
            <person name="Grigoriev I.V."/>
        </authorList>
    </citation>
    <scope>NUCLEOTIDE SEQUENCE [LARGE SCALE GENOMIC DNA]</scope>
    <source>
        <strain evidence="16">S238N-H82 / ATCC MYA-4686</strain>
    </source>
</reference>
<dbReference type="GO" id="GO:0005524">
    <property type="term" value="F:ATP binding"/>
    <property type="evidence" value="ECO:0007669"/>
    <property type="project" value="UniProtKB-KW"/>
</dbReference>
<dbReference type="SUPFAM" id="SSF52540">
    <property type="entry name" value="P-loop containing nucleoside triphosphate hydrolases"/>
    <property type="match status" value="1"/>
</dbReference>
<evidence type="ECO:0000256" key="4">
    <source>
        <dbReference type="ARBA" id="ARBA00022741"/>
    </source>
</evidence>
<evidence type="ECO:0000259" key="13">
    <source>
        <dbReference type="SMART" id="SM00382"/>
    </source>
</evidence>
<protein>
    <submittedName>
        <fullName evidence="15">Mycorrhiza-induced mitochondrial AAA ATPase BSC1</fullName>
    </submittedName>
</protein>
<keyword evidence="9" id="KW-0496">Mitochondrion</keyword>
<dbReference type="Gene3D" id="3.40.50.300">
    <property type="entry name" value="P-loop containing nucleotide triphosphate hydrolases"/>
    <property type="match status" value="1"/>
</dbReference>
<dbReference type="STRING" id="486041.B0DYA3"/>
<gene>
    <name evidence="15" type="ORF">LACBIDRAFT_396180</name>
</gene>
<evidence type="ECO:0000313" key="15">
    <source>
        <dbReference type="EMBL" id="EDR00353.1"/>
    </source>
</evidence>
<dbReference type="InterPro" id="IPR003960">
    <property type="entry name" value="ATPase_AAA_CS"/>
</dbReference>
<dbReference type="RefSeq" id="XP_001888912.1">
    <property type="nucleotide sequence ID" value="XM_001888877.1"/>
</dbReference>
<dbReference type="SMART" id="SM01024">
    <property type="entry name" value="BCS1_N"/>
    <property type="match status" value="1"/>
</dbReference>
<dbReference type="GO" id="GO:0016887">
    <property type="term" value="F:ATP hydrolysis activity"/>
    <property type="evidence" value="ECO:0007669"/>
    <property type="project" value="InterPro"/>
</dbReference>
<dbReference type="SMART" id="SM00382">
    <property type="entry name" value="AAA"/>
    <property type="match status" value="1"/>
</dbReference>
<evidence type="ECO:0000313" key="16">
    <source>
        <dbReference type="Proteomes" id="UP000001194"/>
    </source>
</evidence>
<feature type="compositionally biased region" description="Low complexity" evidence="12">
    <location>
        <begin position="782"/>
        <end position="793"/>
    </location>
</feature>
<dbReference type="OrthoDB" id="10251412at2759"/>
<dbReference type="InterPro" id="IPR027417">
    <property type="entry name" value="P-loop_NTPase"/>
</dbReference>
<dbReference type="InParanoid" id="B0DYA3"/>
<keyword evidence="8" id="KW-1133">Transmembrane helix</keyword>
<organism evidence="16">
    <name type="scientific">Laccaria bicolor (strain S238N-H82 / ATCC MYA-4686)</name>
    <name type="common">Bicoloured deceiver</name>
    <name type="synonym">Laccaria laccata var. bicolor</name>
    <dbReference type="NCBI Taxonomy" id="486041"/>
    <lineage>
        <taxon>Eukaryota</taxon>
        <taxon>Fungi</taxon>
        <taxon>Dikarya</taxon>
        <taxon>Basidiomycota</taxon>
        <taxon>Agaricomycotina</taxon>
        <taxon>Agaricomycetes</taxon>
        <taxon>Agaricomycetidae</taxon>
        <taxon>Agaricales</taxon>
        <taxon>Agaricineae</taxon>
        <taxon>Hydnangiaceae</taxon>
        <taxon>Laccaria</taxon>
    </lineage>
</organism>
<evidence type="ECO:0000256" key="1">
    <source>
        <dbReference type="ARBA" id="ARBA00004434"/>
    </source>
</evidence>
<evidence type="ECO:0000256" key="12">
    <source>
        <dbReference type="SAM" id="MobiDB-lite"/>
    </source>
</evidence>
<dbReference type="InterPro" id="IPR057495">
    <property type="entry name" value="AAA_lid_BCS1"/>
</dbReference>
<dbReference type="PANTHER" id="PTHR23070">
    <property type="entry name" value="BCS1 AAA-TYPE ATPASE"/>
    <property type="match status" value="1"/>
</dbReference>
<feature type="compositionally biased region" description="Low complexity" evidence="12">
    <location>
        <begin position="537"/>
        <end position="577"/>
    </location>
</feature>
<dbReference type="Pfam" id="PF08740">
    <property type="entry name" value="BCS1_N"/>
    <property type="match status" value="1"/>
</dbReference>
<keyword evidence="10" id="KW-0472">Membrane</keyword>
<comment type="catalytic activity">
    <reaction evidence="11">
        <text>ATP + H2O = ADP + phosphate + H(+)</text>
        <dbReference type="Rhea" id="RHEA:13065"/>
        <dbReference type="ChEBI" id="CHEBI:15377"/>
        <dbReference type="ChEBI" id="CHEBI:15378"/>
        <dbReference type="ChEBI" id="CHEBI:30616"/>
        <dbReference type="ChEBI" id="CHEBI:43474"/>
        <dbReference type="ChEBI" id="CHEBI:456216"/>
    </reaction>
    <physiologicalReaction direction="left-to-right" evidence="11">
        <dbReference type="Rhea" id="RHEA:13066"/>
    </physiologicalReaction>
</comment>
<evidence type="ECO:0000256" key="3">
    <source>
        <dbReference type="ARBA" id="ARBA00022692"/>
    </source>
</evidence>
<keyword evidence="4" id="KW-0547">Nucleotide-binding</keyword>
<evidence type="ECO:0000256" key="5">
    <source>
        <dbReference type="ARBA" id="ARBA00022792"/>
    </source>
</evidence>
<keyword evidence="5" id="KW-0999">Mitochondrion inner membrane</keyword>
<feature type="region of interest" description="Disordered" evidence="12">
    <location>
        <begin position="691"/>
        <end position="831"/>
    </location>
</feature>
<comment type="similarity">
    <text evidence="2">Belongs to the AAA ATPase family. BCS1 subfamily.</text>
</comment>
<sequence length="831" mass="92368">MDALKSLIQPLVGGAGGSSVVDGMKLVVLGGTVETARRVSSSAWYVPFRELGNSNDRWPDHESRRGYTATSAPLYQVSHTQTHTSVPHIVSCLCLRRRCCCCHLLARYLSKPRLKTPLTPPLFPAFFLTAHFSEEDYPYDWLMLWLSRRPEWQRSREFETTTRTTGPGGSNAADEEWDQWDIDDAAAGEDGEGRPKTRIVFQPTADTTHTIYYRGHWLRVKRGRKQETGCEMLSISVVARSNTILKQLVLQAKKEYEAEAVHRIQIYFADSHGSWRWTDSRHKRPMASIVLNPGVKEMLFDDTRDFLKSEKWYADRGIPFRRGYLLHGVPGSGKSSLIHALAGQLQLDIYVVSLSASWISDSTLTTLMGRVPARCVVLLEDLDAAFVRSVSRDDDDQEEEKKEGPQQQNQEGGSGGSGGSGRRRRGRGGEQMSDVNTLSLSGLLNALDGVAAAEGRLLFATTNHLERLDPALSRPGRMDVWVEFKNASKWQAEALFRNFFPCAEEEEEADEQQLKSINVDIEFEPSSPPSTPRKFIPTPSNSGSTPSSLWSLSSSLASSATSLLSSPPMSPSPLGSGTNTPPPPRTQSGSPPSDSSSTLVAAAAPVDKNQFGATNTAYLPPPPTASVLNTKHSAAPLDKRTLAILAQRFADGVPEEEFSVAALQGYLLKYKAQPDAAANGVEDWVVSEREMRERLKREKEAREVREKALRERRKKEAQTKAEEKKTQEKKDAELEKVKARLAEKEKEEELEKMRQQLREKEREEVERKKKEAEEEEKKKAESVVTETKVVAEPAEAEEVRVVESDVDSDEENVAPQSAVSSSASSSWGEVP</sequence>
<evidence type="ECO:0000256" key="11">
    <source>
        <dbReference type="ARBA" id="ARBA00048778"/>
    </source>
</evidence>
<keyword evidence="6" id="KW-0378">Hydrolase</keyword>
<evidence type="ECO:0000256" key="2">
    <source>
        <dbReference type="ARBA" id="ARBA00007448"/>
    </source>
</evidence>
<dbReference type="TCDB" id="3.A.28.1.2">
    <property type="family name" value="the aaa-atpase, bcs1 (bcs1) family"/>
</dbReference>
<evidence type="ECO:0000256" key="9">
    <source>
        <dbReference type="ARBA" id="ARBA00023128"/>
    </source>
</evidence>
<keyword evidence="16" id="KW-1185">Reference proteome</keyword>
<comment type="subcellular location">
    <subcellularLocation>
        <location evidence="1">Mitochondrion inner membrane</location>
        <topology evidence="1">Single-pass membrane protein</topology>
    </subcellularLocation>
</comment>
<dbReference type="Pfam" id="PF00004">
    <property type="entry name" value="AAA"/>
    <property type="match status" value="2"/>
</dbReference>
<dbReference type="InterPro" id="IPR014851">
    <property type="entry name" value="BCS1_N"/>
</dbReference>
<evidence type="ECO:0000256" key="6">
    <source>
        <dbReference type="ARBA" id="ARBA00022801"/>
    </source>
</evidence>
<evidence type="ECO:0000256" key="7">
    <source>
        <dbReference type="ARBA" id="ARBA00022840"/>
    </source>
</evidence>
<evidence type="ECO:0000256" key="10">
    <source>
        <dbReference type="ARBA" id="ARBA00023136"/>
    </source>
</evidence>
<dbReference type="Proteomes" id="UP000001194">
    <property type="component" value="Unassembled WGS sequence"/>
</dbReference>
<proteinExistence type="inferred from homology"/>
<feature type="region of interest" description="Disordered" evidence="12">
    <location>
        <begin position="522"/>
        <end position="600"/>
    </location>
</feature>
<dbReference type="PROSITE" id="PS00674">
    <property type="entry name" value="AAA"/>
    <property type="match status" value="1"/>
</dbReference>
<dbReference type="GO" id="GO:0005743">
    <property type="term" value="C:mitochondrial inner membrane"/>
    <property type="evidence" value="ECO:0007669"/>
    <property type="project" value="UniProtKB-SubCell"/>
</dbReference>
<dbReference type="EMBL" id="DS547150">
    <property type="protein sequence ID" value="EDR00353.1"/>
    <property type="molecule type" value="Genomic_DNA"/>
</dbReference>